<evidence type="ECO:0000313" key="2">
    <source>
        <dbReference type="Proteomes" id="UP000585507"/>
    </source>
</evidence>
<name>A0A7W8UBV5_9HYPH</name>
<protein>
    <submittedName>
        <fullName evidence="1">Uncharacterized protein</fullName>
    </submittedName>
</protein>
<accession>A0A7W8UBV5</accession>
<gene>
    <name evidence="1" type="ORF">GGD55_002366</name>
</gene>
<dbReference type="RefSeq" id="WP_018325390.1">
    <property type="nucleotide sequence ID" value="NZ_JACHBK010000005.1"/>
</dbReference>
<dbReference type="EMBL" id="JACHBK010000005">
    <property type="protein sequence ID" value="MBB5535662.1"/>
    <property type="molecule type" value="Genomic_DNA"/>
</dbReference>
<sequence length="52" mass="5622">MNQNVLLTIAASVGVVVGARGTWFATSTASKEVEVFSKEVKTRTVVEIVQLR</sequence>
<dbReference type="AlphaFoldDB" id="A0A7W8UBV5"/>
<reference evidence="1 2" key="1">
    <citation type="submission" date="2020-08" db="EMBL/GenBank/DDBJ databases">
        <title>Genomic Encyclopedia of Type Strains, Phase IV (KMG-V): Genome sequencing to study the core and pangenomes of soil and plant-associated prokaryotes.</title>
        <authorList>
            <person name="Whitman W."/>
        </authorList>
    </citation>
    <scope>NUCLEOTIDE SEQUENCE [LARGE SCALE GENOMIC DNA]</scope>
    <source>
        <strain evidence="1 2">SEMIA 4084</strain>
    </source>
</reference>
<dbReference type="Proteomes" id="UP000585507">
    <property type="component" value="Unassembled WGS sequence"/>
</dbReference>
<comment type="caution">
    <text evidence="1">The sequence shown here is derived from an EMBL/GenBank/DDBJ whole genome shotgun (WGS) entry which is preliminary data.</text>
</comment>
<proteinExistence type="predicted"/>
<evidence type="ECO:0000313" key="1">
    <source>
        <dbReference type="EMBL" id="MBB5535662.1"/>
    </source>
</evidence>
<organism evidence="1 2">
    <name type="scientific">Rhizobium giardinii</name>
    <dbReference type="NCBI Taxonomy" id="56731"/>
    <lineage>
        <taxon>Bacteria</taxon>
        <taxon>Pseudomonadati</taxon>
        <taxon>Pseudomonadota</taxon>
        <taxon>Alphaproteobacteria</taxon>
        <taxon>Hyphomicrobiales</taxon>
        <taxon>Rhizobiaceae</taxon>
        <taxon>Rhizobium/Agrobacterium group</taxon>
        <taxon>Rhizobium</taxon>
    </lineage>
</organism>
<keyword evidence="2" id="KW-1185">Reference proteome</keyword>